<dbReference type="EMBL" id="CAJOBF010007793">
    <property type="protein sequence ID" value="CAF4241503.1"/>
    <property type="molecule type" value="Genomic_DNA"/>
</dbReference>
<dbReference type="Proteomes" id="UP000663887">
    <property type="component" value="Unassembled WGS sequence"/>
</dbReference>
<comment type="caution">
    <text evidence="3">The sequence shown here is derived from an EMBL/GenBank/DDBJ whole genome shotgun (WGS) entry which is preliminary data.</text>
</comment>
<gene>
    <name evidence="3" type="ORF">UXM345_LOCUS30208</name>
    <name evidence="2" type="ORF">XDN619_LOCUS4407</name>
</gene>
<sequence>MLVIHHFLAAQKIITGFIEQSDDDATQEGEKTTEKTTNDEKTQSPLENIDDDEDIDFYEATPSIHLINY</sequence>
<evidence type="ECO:0000313" key="3">
    <source>
        <dbReference type="EMBL" id="CAF4241503.1"/>
    </source>
</evidence>
<reference evidence="3" key="1">
    <citation type="submission" date="2021-02" db="EMBL/GenBank/DDBJ databases">
        <authorList>
            <person name="Nowell W R."/>
        </authorList>
    </citation>
    <scope>NUCLEOTIDE SEQUENCE</scope>
</reference>
<evidence type="ECO:0000313" key="4">
    <source>
        <dbReference type="Proteomes" id="UP000663842"/>
    </source>
</evidence>
<protein>
    <submittedName>
        <fullName evidence="3">Uncharacterized protein</fullName>
    </submittedName>
</protein>
<evidence type="ECO:0000313" key="2">
    <source>
        <dbReference type="EMBL" id="CAF2023220.1"/>
    </source>
</evidence>
<accession>A0A820E2B7</accession>
<organism evidence="3 4">
    <name type="scientific">Rotaria magnacalcarata</name>
    <dbReference type="NCBI Taxonomy" id="392030"/>
    <lineage>
        <taxon>Eukaryota</taxon>
        <taxon>Metazoa</taxon>
        <taxon>Spiralia</taxon>
        <taxon>Gnathifera</taxon>
        <taxon>Rotifera</taxon>
        <taxon>Eurotatoria</taxon>
        <taxon>Bdelloidea</taxon>
        <taxon>Philodinida</taxon>
        <taxon>Philodinidae</taxon>
        <taxon>Rotaria</taxon>
    </lineage>
</organism>
<feature type="compositionally biased region" description="Acidic residues" evidence="1">
    <location>
        <begin position="48"/>
        <end position="57"/>
    </location>
</feature>
<feature type="compositionally biased region" description="Basic and acidic residues" evidence="1">
    <location>
        <begin position="28"/>
        <end position="42"/>
    </location>
</feature>
<dbReference type="Proteomes" id="UP000663842">
    <property type="component" value="Unassembled WGS sequence"/>
</dbReference>
<name>A0A820E2B7_9BILA</name>
<evidence type="ECO:0000256" key="1">
    <source>
        <dbReference type="SAM" id="MobiDB-lite"/>
    </source>
</evidence>
<dbReference type="EMBL" id="CAJNRG010000924">
    <property type="protein sequence ID" value="CAF2023220.1"/>
    <property type="molecule type" value="Genomic_DNA"/>
</dbReference>
<feature type="region of interest" description="Disordered" evidence="1">
    <location>
        <begin position="19"/>
        <end position="57"/>
    </location>
</feature>
<dbReference type="AlphaFoldDB" id="A0A820E2B7"/>
<proteinExistence type="predicted"/>